<dbReference type="AlphaFoldDB" id="A0A645BPM7"/>
<comment type="caution">
    <text evidence="1">The sequence shown here is derived from an EMBL/GenBank/DDBJ whole genome shotgun (WGS) entry which is preliminary data.</text>
</comment>
<evidence type="ECO:0000313" key="1">
    <source>
        <dbReference type="EMBL" id="MPM67235.1"/>
    </source>
</evidence>
<sequence>MQQRKVNGVDGGGGDALLLQGPQNAANARVGILHVINGVVAVLAHGKVKVKQNLRAGFALVKHKARAVHRHIVQQVHQRDGLAGALAHAHLLPVFHQFHQLHQHDVQPAAGQAHRVHRAAHTGHMARVVGAPNVDGKVKPAGDQLIIMVGNVGGKIGGDAVGTHQHFVFGAVLRFIVAGLGVFVGAPFQAVFARPVPDGTVLFVGGTKGGQLIQHFLHRAAAMQLAFAEPHVVVDAVFFHRGFHRGDIQWQCKVDQCLLAFGFVLFDKAVAKLAGKLGSALFDVLALISLFGERHGIFAQKQLQIAGRKAVAKFFDLVARVVDVKLTRDIIARPVQRSGKAVAQRATARIAKVHRAGGVGRNKFHIDPLALAKGGAAPRVALLQCGTHGVGKIIVF</sequence>
<organism evidence="1">
    <name type="scientific">bioreactor metagenome</name>
    <dbReference type="NCBI Taxonomy" id="1076179"/>
    <lineage>
        <taxon>unclassified sequences</taxon>
        <taxon>metagenomes</taxon>
        <taxon>ecological metagenomes</taxon>
    </lineage>
</organism>
<protein>
    <submittedName>
        <fullName evidence="1">Uncharacterized protein</fullName>
    </submittedName>
</protein>
<dbReference type="EMBL" id="VSSQ01021566">
    <property type="protein sequence ID" value="MPM67235.1"/>
    <property type="molecule type" value="Genomic_DNA"/>
</dbReference>
<gene>
    <name evidence="1" type="ORF">SDC9_114156</name>
</gene>
<reference evidence="1" key="1">
    <citation type="submission" date="2019-08" db="EMBL/GenBank/DDBJ databases">
        <authorList>
            <person name="Kucharzyk K."/>
            <person name="Murdoch R.W."/>
            <person name="Higgins S."/>
            <person name="Loffler F."/>
        </authorList>
    </citation>
    <scope>NUCLEOTIDE SEQUENCE</scope>
</reference>
<proteinExistence type="predicted"/>
<accession>A0A645BPM7</accession>
<name>A0A645BPM7_9ZZZZ</name>